<keyword evidence="6 8" id="KW-0408">Iron</keyword>
<feature type="transmembrane region" description="Helical" evidence="9">
    <location>
        <begin position="12"/>
        <end position="35"/>
    </location>
</feature>
<keyword evidence="9" id="KW-1133">Transmembrane helix</keyword>
<keyword evidence="11" id="KW-1185">Reference proteome</keyword>
<evidence type="ECO:0000256" key="8">
    <source>
        <dbReference type="RuleBase" id="RU000461"/>
    </source>
</evidence>
<dbReference type="Proteomes" id="UP000077069">
    <property type="component" value="Unassembled WGS sequence"/>
</dbReference>
<evidence type="ECO:0000256" key="9">
    <source>
        <dbReference type="SAM" id="Phobius"/>
    </source>
</evidence>
<dbReference type="GO" id="GO:0016705">
    <property type="term" value="F:oxidoreductase activity, acting on paired donors, with incorporation or reduction of molecular oxygen"/>
    <property type="evidence" value="ECO:0007669"/>
    <property type="project" value="InterPro"/>
</dbReference>
<dbReference type="AlphaFoldDB" id="A0A177C9X5"/>
<dbReference type="PROSITE" id="PS00086">
    <property type="entry name" value="CYTOCHROME_P450"/>
    <property type="match status" value="1"/>
</dbReference>
<keyword evidence="4 8" id="KW-0479">Metal-binding</keyword>
<keyword evidence="9" id="KW-0812">Transmembrane</keyword>
<evidence type="ECO:0000313" key="11">
    <source>
        <dbReference type="Proteomes" id="UP000077069"/>
    </source>
</evidence>
<comment type="cofactor">
    <cofactor evidence="1">
        <name>heme</name>
        <dbReference type="ChEBI" id="CHEBI:30413"/>
    </cofactor>
</comment>
<dbReference type="GO" id="GO:0005506">
    <property type="term" value="F:iron ion binding"/>
    <property type="evidence" value="ECO:0007669"/>
    <property type="project" value="InterPro"/>
</dbReference>
<evidence type="ECO:0000256" key="4">
    <source>
        <dbReference type="ARBA" id="ARBA00022723"/>
    </source>
</evidence>
<evidence type="ECO:0000256" key="3">
    <source>
        <dbReference type="ARBA" id="ARBA00022617"/>
    </source>
</evidence>
<dbReference type="GeneID" id="28764479"/>
<keyword evidence="9" id="KW-0472">Membrane</keyword>
<evidence type="ECO:0000256" key="6">
    <source>
        <dbReference type="ARBA" id="ARBA00023004"/>
    </source>
</evidence>
<dbReference type="Pfam" id="PF00067">
    <property type="entry name" value="p450"/>
    <property type="match status" value="1"/>
</dbReference>
<dbReference type="STRING" id="1460663.A0A177C9X5"/>
<name>A0A177C9X5_9PLEO</name>
<keyword evidence="3 8" id="KW-0349">Heme</keyword>
<dbReference type="PANTHER" id="PTHR46206">
    <property type="entry name" value="CYTOCHROME P450"/>
    <property type="match status" value="1"/>
</dbReference>
<proteinExistence type="inferred from homology"/>
<dbReference type="InterPro" id="IPR017972">
    <property type="entry name" value="Cyt_P450_CS"/>
</dbReference>
<dbReference type="GO" id="GO:0020037">
    <property type="term" value="F:heme binding"/>
    <property type="evidence" value="ECO:0007669"/>
    <property type="project" value="InterPro"/>
</dbReference>
<dbReference type="CDD" id="cd11041">
    <property type="entry name" value="CYP503A1-like"/>
    <property type="match status" value="1"/>
</dbReference>
<comment type="similarity">
    <text evidence="2 8">Belongs to the cytochrome P450 family.</text>
</comment>
<gene>
    <name evidence="10" type="ORF">CC84DRAFT_1188457</name>
</gene>
<evidence type="ECO:0000256" key="1">
    <source>
        <dbReference type="ARBA" id="ARBA00001971"/>
    </source>
</evidence>
<evidence type="ECO:0000256" key="7">
    <source>
        <dbReference type="ARBA" id="ARBA00023033"/>
    </source>
</evidence>
<keyword evidence="5 8" id="KW-0560">Oxidoreductase</keyword>
<evidence type="ECO:0000313" key="10">
    <source>
        <dbReference type="EMBL" id="OAG03921.1"/>
    </source>
</evidence>
<evidence type="ECO:0000256" key="5">
    <source>
        <dbReference type="ARBA" id="ARBA00023002"/>
    </source>
</evidence>
<dbReference type="PANTHER" id="PTHR46206:SF1">
    <property type="entry name" value="P450, PUTATIVE (EUROFUNG)-RELATED"/>
    <property type="match status" value="1"/>
</dbReference>
<dbReference type="Gene3D" id="1.10.630.10">
    <property type="entry name" value="Cytochrome P450"/>
    <property type="match status" value="1"/>
</dbReference>
<dbReference type="InParanoid" id="A0A177C9X5"/>
<accession>A0A177C9X5</accession>
<dbReference type="OrthoDB" id="1844152at2759"/>
<dbReference type="SUPFAM" id="SSF48264">
    <property type="entry name" value="Cytochrome P450"/>
    <property type="match status" value="1"/>
</dbReference>
<sequence>MEHHSGSSVIERLTVFNVFATALTYLAITIALSFLRAPKYPDSLPWVGHGKSWSAALKNTFDGFSKSRDWLHDGYRKYHKQGRAFVLPSMLGMPTEVSIPRSQMQWMLDQPDHVLSTSSAHYDTLNGDYAFISSAILKDPYHERIVHKNLARNLNAIIPEMVDEVSFNVADVCGTDTEHFKKVDLMDGFFMSIIPKITNRMLVGKSVCRNPDFLKNMMGFTTDVVLGLIFLPMIPRSLHPLVGPIYSLGPKYHYWRTRKYTLPIIKKRLEDFRKKEAGDPAYVDWKAPNDFITWTIRTAMDEGRNDELQPSRIAMRICPLNFASIHTTAITAHSALIDILSADPSVVEALREEATRIYNEDGKQWTKNGLSRMYKLDSAIRESQRYSTMAMSLISKKVIAKEGITSPEGIHYPRGCLLSCAWLPVAHDEELYAKEDAYDAFRFSRDREQFDSMGEDEKASVDVLKLRQSGIVTTGLANQAFGHGRHACPGRFFVAHELKIMFAHLFMNYDIQPLTERPGQRWVGRNFLPPKVDIEVRHRKVY</sequence>
<evidence type="ECO:0000256" key="2">
    <source>
        <dbReference type="ARBA" id="ARBA00010617"/>
    </source>
</evidence>
<keyword evidence="7 8" id="KW-0503">Monooxygenase</keyword>
<dbReference type="InterPro" id="IPR001128">
    <property type="entry name" value="Cyt_P450"/>
</dbReference>
<organism evidence="10 11">
    <name type="scientific">Paraphaeosphaeria sporulosa</name>
    <dbReference type="NCBI Taxonomy" id="1460663"/>
    <lineage>
        <taxon>Eukaryota</taxon>
        <taxon>Fungi</taxon>
        <taxon>Dikarya</taxon>
        <taxon>Ascomycota</taxon>
        <taxon>Pezizomycotina</taxon>
        <taxon>Dothideomycetes</taxon>
        <taxon>Pleosporomycetidae</taxon>
        <taxon>Pleosporales</taxon>
        <taxon>Massarineae</taxon>
        <taxon>Didymosphaeriaceae</taxon>
        <taxon>Paraphaeosphaeria</taxon>
    </lineage>
</organism>
<dbReference type="RefSeq" id="XP_018034286.1">
    <property type="nucleotide sequence ID" value="XM_018180993.1"/>
</dbReference>
<dbReference type="EMBL" id="KV441554">
    <property type="protein sequence ID" value="OAG03921.1"/>
    <property type="molecule type" value="Genomic_DNA"/>
</dbReference>
<protein>
    <submittedName>
        <fullName evidence="10">Cytochrome P450</fullName>
    </submittedName>
</protein>
<reference evidence="10 11" key="1">
    <citation type="submission" date="2016-05" db="EMBL/GenBank/DDBJ databases">
        <title>Comparative analysis of secretome profiles of manganese(II)-oxidizing ascomycete fungi.</title>
        <authorList>
            <consortium name="DOE Joint Genome Institute"/>
            <person name="Zeiner C.A."/>
            <person name="Purvine S.O."/>
            <person name="Zink E.M."/>
            <person name="Wu S."/>
            <person name="Pasa-Tolic L."/>
            <person name="Chaput D.L."/>
            <person name="Haridas S."/>
            <person name="Grigoriev I.V."/>
            <person name="Santelli C.M."/>
            <person name="Hansel C.M."/>
        </authorList>
    </citation>
    <scope>NUCLEOTIDE SEQUENCE [LARGE SCALE GENOMIC DNA]</scope>
    <source>
        <strain evidence="10 11">AP3s5-JAC2a</strain>
    </source>
</reference>
<dbReference type="GO" id="GO:0004497">
    <property type="term" value="F:monooxygenase activity"/>
    <property type="evidence" value="ECO:0007669"/>
    <property type="project" value="UniProtKB-KW"/>
</dbReference>
<dbReference type="InterPro" id="IPR036396">
    <property type="entry name" value="Cyt_P450_sf"/>
</dbReference>